<keyword evidence="3" id="KW-1133">Transmembrane helix</keyword>
<keyword evidence="3" id="KW-0472">Membrane</keyword>
<dbReference type="CDD" id="cd07989">
    <property type="entry name" value="LPLAT_AGPAT-like"/>
    <property type="match status" value="1"/>
</dbReference>
<feature type="transmembrane region" description="Helical" evidence="3">
    <location>
        <begin position="12"/>
        <end position="30"/>
    </location>
</feature>
<dbReference type="GO" id="GO:0003841">
    <property type="term" value="F:1-acylglycerol-3-phosphate O-acyltransferase activity"/>
    <property type="evidence" value="ECO:0007669"/>
    <property type="project" value="TreeGrafter"/>
</dbReference>
<dbReference type="PANTHER" id="PTHR10434">
    <property type="entry name" value="1-ACYL-SN-GLYCEROL-3-PHOSPHATE ACYLTRANSFERASE"/>
    <property type="match status" value="1"/>
</dbReference>
<dbReference type="SMART" id="SM00563">
    <property type="entry name" value="PlsC"/>
    <property type="match status" value="1"/>
</dbReference>
<keyword evidence="2" id="KW-0012">Acyltransferase</keyword>
<evidence type="ECO:0000313" key="6">
    <source>
        <dbReference type="Proteomes" id="UP000217838"/>
    </source>
</evidence>
<reference evidence="6" key="1">
    <citation type="submission" date="2017-08" db="EMBL/GenBank/DDBJ databases">
        <title>A dynamic microbial community with high functional redundancy inhabits the cold, oxic subseafloor aquifer.</title>
        <authorList>
            <person name="Tully B.J."/>
            <person name="Wheat C.G."/>
            <person name="Glazer B.T."/>
            <person name="Huber J.A."/>
        </authorList>
    </citation>
    <scope>NUCLEOTIDE SEQUENCE [LARGE SCALE GENOMIC DNA]</scope>
</reference>
<gene>
    <name evidence="5" type="ORF">COB11_04380</name>
</gene>
<name>A0A2A4YIB5_UNCAE</name>
<dbReference type="InterPro" id="IPR002123">
    <property type="entry name" value="Plipid/glycerol_acylTrfase"/>
</dbReference>
<accession>A0A2A4YIB5</accession>
<evidence type="ECO:0000256" key="3">
    <source>
        <dbReference type="SAM" id="Phobius"/>
    </source>
</evidence>
<protein>
    <recommendedName>
        <fullName evidence="4">Phospholipid/glycerol acyltransferase domain-containing protein</fullName>
    </recommendedName>
</protein>
<dbReference type="AlphaFoldDB" id="A0A2A4YIB5"/>
<sequence>MKAAFTTKKKMNCLYRFVLWFSWCFLRLFFRLRIYGQEHYYDGAGVIAANHASYLDPVILSAAWPEEVHFLAKEPLFKIFFFGWLIRKLNSHPLKGSANDFGVIRQICGLLNKGKKVVLFPEGQRSLDDKLLPIKPGIALLVSKTNSAIIPTYIFGTFEAWPSNKRVPCFGKKIGCVFGSPIKWTTFAHLEKREAQEALAKTLTDAIHALKIWYESGAEGSPP</sequence>
<dbReference type="Proteomes" id="UP000217838">
    <property type="component" value="Unassembled WGS sequence"/>
</dbReference>
<evidence type="ECO:0000313" key="5">
    <source>
        <dbReference type="EMBL" id="PCI94077.1"/>
    </source>
</evidence>
<evidence type="ECO:0000256" key="2">
    <source>
        <dbReference type="ARBA" id="ARBA00023315"/>
    </source>
</evidence>
<comment type="caution">
    <text evidence="5">The sequence shown here is derived from an EMBL/GenBank/DDBJ whole genome shotgun (WGS) entry which is preliminary data.</text>
</comment>
<evidence type="ECO:0000256" key="1">
    <source>
        <dbReference type="ARBA" id="ARBA00022679"/>
    </source>
</evidence>
<dbReference type="Pfam" id="PF01553">
    <property type="entry name" value="Acyltransferase"/>
    <property type="match status" value="1"/>
</dbReference>
<dbReference type="EMBL" id="NVUU01000046">
    <property type="protein sequence ID" value="PCI94077.1"/>
    <property type="molecule type" value="Genomic_DNA"/>
</dbReference>
<organism evidence="5 6">
    <name type="scientific">Aerophobetes bacterium</name>
    <dbReference type="NCBI Taxonomy" id="2030807"/>
    <lineage>
        <taxon>Bacteria</taxon>
        <taxon>Candidatus Aerophobota</taxon>
    </lineage>
</organism>
<proteinExistence type="predicted"/>
<evidence type="ECO:0000259" key="4">
    <source>
        <dbReference type="SMART" id="SM00563"/>
    </source>
</evidence>
<feature type="domain" description="Phospholipid/glycerol acyltransferase" evidence="4">
    <location>
        <begin position="45"/>
        <end position="157"/>
    </location>
</feature>
<keyword evidence="3" id="KW-0812">Transmembrane</keyword>
<keyword evidence="1" id="KW-0808">Transferase</keyword>
<dbReference type="GO" id="GO:0006654">
    <property type="term" value="P:phosphatidic acid biosynthetic process"/>
    <property type="evidence" value="ECO:0007669"/>
    <property type="project" value="TreeGrafter"/>
</dbReference>
<dbReference type="PANTHER" id="PTHR10434:SF11">
    <property type="entry name" value="1-ACYL-SN-GLYCEROL-3-PHOSPHATE ACYLTRANSFERASE"/>
    <property type="match status" value="1"/>
</dbReference>
<dbReference type="SUPFAM" id="SSF69593">
    <property type="entry name" value="Glycerol-3-phosphate (1)-acyltransferase"/>
    <property type="match status" value="1"/>
</dbReference>